<dbReference type="GO" id="GO:0006508">
    <property type="term" value="P:proteolysis"/>
    <property type="evidence" value="ECO:0007669"/>
    <property type="project" value="InterPro"/>
</dbReference>
<dbReference type="InterPro" id="IPR002469">
    <property type="entry name" value="Peptidase_S9B_N"/>
</dbReference>
<dbReference type="InterPro" id="IPR050278">
    <property type="entry name" value="Serine_Prot_S9B/DPPIV"/>
</dbReference>
<evidence type="ECO:0008006" key="4">
    <source>
        <dbReference type="Google" id="ProtNLM"/>
    </source>
</evidence>
<reference evidence="3" key="1">
    <citation type="submission" date="2018-05" db="EMBL/GenBank/DDBJ databases">
        <authorList>
            <person name="Lanie J.A."/>
            <person name="Ng W.-L."/>
            <person name="Kazmierczak K.M."/>
            <person name="Andrzejewski T.M."/>
            <person name="Davidsen T.M."/>
            <person name="Wayne K.J."/>
            <person name="Tettelin H."/>
            <person name="Glass J.I."/>
            <person name="Rusch D."/>
            <person name="Podicherti R."/>
            <person name="Tsui H.-C.T."/>
            <person name="Winkler M.E."/>
        </authorList>
    </citation>
    <scope>NUCLEOTIDE SEQUENCE</scope>
</reference>
<dbReference type="InterPro" id="IPR001375">
    <property type="entry name" value="Peptidase_S9_cat"/>
</dbReference>
<dbReference type="Gene3D" id="3.40.50.1820">
    <property type="entry name" value="alpha/beta hydrolase"/>
    <property type="match status" value="1"/>
</dbReference>
<dbReference type="Gene3D" id="2.140.10.30">
    <property type="entry name" value="Dipeptidylpeptidase IV, N-terminal domain"/>
    <property type="match status" value="1"/>
</dbReference>
<dbReference type="SUPFAM" id="SSF82171">
    <property type="entry name" value="DPP6 N-terminal domain-like"/>
    <property type="match status" value="1"/>
</dbReference>
<dbReference type="SUPFAM" id="SSF53474">
    <property type="entry name" value="alpha/beta-Hydrolases"/>
    <property type="match status" value="1"/>
</dbReference>
<dbReference type="GO" id="GO:0008239">
    <property type="term" value="F:dipeptidyl-peptidase activity"/>
    <property type="evidence" value="ECO:0007669"/>
    <property type="project" value="TreeGrafter"/>
</dbReference>
<name>A0A382H7F9_9ZZZZ</name>
<dbReference type="PANTHER" id="PTHR11731">
    <property type="entry name" value="PROTEASE FAMILY S9B,C DIPEPTIDYL-PEPTIDASE IV-RELATED"/>
    <property type="match status" value="1"/>
</dbReference>
<dbReference type="PANTHER" id="PTHR11731:SF193">
    <property type="entry name" value="DIPEPTIDYL PEPTIDASE 9"/>
    <property type="match status" value="1"/>
</dbReference>
<proteinExistence type="predicted"/>
<organism evidence="3">
    <name type="scientific">marine metagenome</name>
    <dbReference type="NCBI Taxonomy" id="408172"/>
    <lineage>
        <taxon>unclassified sequences</taxon>
        <taxon>metagenomes</taxon>
        <taxon>ecological metagenomes</taxon>
    </lineage>
</organism>
<dbReference type="AlphaFoldDB" id="A0A382H7F9"/>
<dbReference type="Pfam" id="PF00930">
    <property type="entry name" value="DPPIV_N"/>
    <property type="match status" value="1"/>
</dbReference>
<gene>
    <name evidence="3" type="ORF">METZ01_LOCUS235195</name>
</gene>
<dbReference type="EMBL" id="UINC01059198">
    <property type="protein sequence ID" value="SVB82341.1"/>
    <property type="molecule type" value="Genomic_DNA"/>
</dbReference>
<evidence type="ECO:0000259" key="1">
    <source>
        <dbReference type="Pfam" id="PF00326"/>
    </source>
</evidence>
<dbReference type="Pfam" id="PF00326">
    <property type="entry name" value="Peptidase_S9"/>
    <property type="match status" value="1"/>
</dbReference>
<dbReference type="GO" id="GO:0008236">
    <property type="term" value="F:serine-type peptidase activity"/>
    <property type="evidence" value="ECO:0007669"/>
    <property type="project" value="InterPro"/>
</dbReference>
<feature type="domain" description="Dipeptidylpeptidase IV N-terminal" evidence="2">
    <location>
        <begin position="5"/>
        <end position="189"/>
    </location>
</feature>
<dbReference type="InterPro" id="IPR029058">
    <property type="entry name" value="AB_hydrolase_fold"/>
</dbReference>
<sequence length="472" mass="53912">KMRIAVINVQGGGRKFLNIDIEADVYYPWMEWQNSERLWILQLERMQKSWQMYYADVVTGRTHPGIRESDSDGWVELHRDNQILSNGHFLHISERDGYQHIYIERPGGRFAIPVTSGRWEVKDIVHADEKNDIIYFTANRKSVLENHFYSIRFDGTELTLLTPEPGVHRISMNPSGGVFIDSYSSIDQPSTIVYRKINGEIIRMLGTTDEEQVKSKHISIPKIVRFPAADGETILNGIITFPANYDSGKSYPVIVYGYGMPGTQIVWNRWSGGLQQFLAKKGYMIFSMDARGMSGRGRDFKNLSYGDMANYLSDDHAAGVEWLIDQGYADPEKIGAWGWSGGGYFTCLMLTKNAHLFSTGVAVAPVTDFRFYDTAYTERYMGLPKDNQAGYDSTSTITYIDRLKGKILLIHGTNDDNVHFQNTTKFVEACIRADKPVDVMYYPSRNHGIYGHGASKHVYKKLFEYFRLHLKI</sequence>
<feature type="non-terminal residue" evidence="3">
    <location>
        <position position="1"/>
    </location>
</feature>
<accession>A0A382H7F9</accession>
<evidence type="ECO:0000313" key="3">
    <source>
        <dbReference type="EMBL" id="SVB82341.1"/>
    </source>
</evidence>
<protein>
    <recommendedName>
        <fullName evidence="4">Peptidase S9 prolyl oligopeptidase catalytic domain-containing protein</fullName>
    </recommendedName>
</protein>
<feature type="domain" description="Peptidase S9 prolyl oligopeptidase catalytic" evidence="1">
    <location>
        <begin position="275"/>
        <end position="471"/>
    </location>
</feature>
<evidence type="ECO:0000259" key="2">
    <source>
        <dbReference type="Pfam" id="PF00930"/>
    </source>
</evidence>